<dbReference type="STRING" id="404433.BTW07_05655"/>
<proteinExistence type="predicted"/>
<keyword evidence="1" id="KW-1133">Transmembrane helix</keyword>
<sequence>MKKTEVVAKELNDNFTFFLTIIIALVVAAGAMKWLDAIDSVDSFLESLREFDISGILMLLAAALASTFRSSAGRLSFIWTLSGAAVFIFSKLLLGGLPNLNGDFGLRLSYAVLGCAFYLGFVISMVSAVVGILDSRKPSPSQSLS</sequence>
<feature type="transmembrane region" description="Helical" evidence="1">
    <location>
        <begin position="108"/>
        <end position="133"/>
    </location>
</feature>
<keyword evidence="1" id="KW-0812">Transmembrane</keyword>
<dbReference type="Proteomes" id="UP000186878">
    <property type="component" value="Unassembled WGS sequence"/>
</dbReference>
<feature type="transmembrane region" description="Helical" evidence="1">
    <location>
        <begin position="12"/>
        <end position="31"/>
    </location>
</feature>
<reference evidence="2 3" key="1">
    <citation type="submission" date="2016-12" db="EMBL/GenBank/DDBJ databases">
        <title>Draft genome sequences of strains Salinicola socius SMB35, Salinicola sp. MH3R3-1 and Chromohalobacter sp. SMB17 from the Verkhnekamsk potash mining region of Russia.</title>
        <authorList>
            <person name="Mavrodi D.V."/>
            <person name="Olsson B.E."/>
            <person name="Korsakova E.S."/>
            <person name="Pyankova A."/>
            <person name="Mavrodi O.V."/>
            <person name="Plotnikova E.G."/>
        </authorList>
    </citation>
    <scope>NUCLEOTIDE SEQUENCE [LARGE SCALE GENOMIC DNA]</scope>
    <source>
        <strain evidence="2 3">SMB35</strain>
    </source>
</reference>
<feature type="transmembrane region" description="Helical" evidence="1">
    <location>
        <begin position="51"/>
        <end position="68"/>
    </location>
</feature>
<evidence type="ECO:0000313" key="3">
    <source>
        <dbReference type="Proteomes" id="UP000186878"/>
    </source>
</evidence>
<protein>
    <submittedName>
        <fullName evidence="2">Uncharacterized protein</fullName>
    </submittedName>
</protein>
<gene>
    <name evidence="2" type="ORF">BTW07_05655</name>
</gene>
<dbReference type="AlphaFoldDB" id="A0A1Q8SUG6"/>
<dbReference type="RefSeq" id="WP_075569196.1">
    <property type="nucleotide sequence ID" value="NZ_MSDO01000005.1"/>
</dbReference>
<dbReference type="EMBL" id="MSDO01000005">
    <property type="protein sequence ID" value="OLO05099.1"/>
    <property type="molecule type" value="Genomic_DNA"/>
</dbReference>
<accession>A0A1Q8SUG6</accession>
<feature type="transmembrane region" description="Helical" evidence="1">
    <location>
        <begin position="75"/>
        <end position="96"/>
    </location>
</feature>
<comment type="caution">
    <text evidence="2">The sequence shown here is derived from an EMBL/GenBank/DDBJ whole genome shotgun (WGS) entry which is preliminary data.</text>
</comment>
<name>A0A1Q8SUG6_9GAMM</name>
<organism evidence="2 3">
    <name type="scientific">Salinicola socius</name>
    <dbReference type="NCBI Taxonomy" id="404433"/>
    <lineage>
        <taxon>Bacteria</taxon>
        <taxon>Pseudomonadati</taxon>
        <taxon>Pseudomonadota</taxon>
        <taxon>Gammaproteobacteria</taxon>
        <taxon>Oceanospirillales</taxon>
        <taxon>Halomonadaceae</taxon>
        <taxon>Salinicola</taxon>
    </lineage>
</organism>
<keyword evidence="1" id="KW-0472">Membrane</keyword>
<evidence type="ECO:0000313" key="2">
    <source>
        <dbReference type="EMBL" id="OLO05099.1"/>
    </source>
</evidence>
<keyword evidence="3" id="KW-1185">Reference proteome</keyword>
<evidence type="ECO:0000256" key="1">
    <source>
        <dbReference type="SAM" id="Phobius"/>
    </source>
</evidence>